<reference evidence="1" key="1">
    <citation type="journal article" date="2015" name="Nature">
        <title>Complex archaea that bridge the gap between prokaryotes and eukaryotes.</title>
        <authorList>
            <person name="Spang A."/>
            <person name="Saw J.H."/>
            <person name="Jorgensen S.L."/>
            <person name="Zaremba-Niedzwiedzka K."/>
            <person name="Martijn J."/>
            <person name="Lind A.E."/>
            <person name="van Eijk R."/>
            <person name="Schleper C."/>
            <person name="Guy L."/>
            <person name="Ettema T.J."/>
        </authorList>
    </citation>
    <scope>NUCLEOTIDE SEQUENCE</scope>
</reference>
<organism evidence="1">
    <name type="scientific">marine sediment metagenome</name>
    <dbReference type="NCBI Taxonomy" id="412755"/>
    <lineage>
        <taxon>unclassified sequences</taxon>
        <taxon>metagenomes</taxon>
        <taxon>ecological metagenomes</taxon>
    </lineage>
</organism>
<proteinExistence type="predicted"/>
<sequence length="79" mass="8158">MAASRGRGIGAFGQPFTPLAISGAVLAQPGQVAISDQAVTALALSDEEVTKVPFTDEAMTKLALGDEEATRLSITDEPR</sequence>
<gene>
    <name evidence="1" type="ORF">LCGC14_2430670</name>
</gene>
<accession>A0A0F9BM35</accession>
<evidence type="ECO:0000313" key="1">
    <source>
        <dbReference type="EMBL" id="KKL22914.1"/>
    </source>
</evidence>
<dbReference type="AlphaFoldDB" id="A0A0F9BM35"/>
<name>A0A0F9BM35_9ZZZZ</name>
<comment type="caution">
    <text evidence="1">The sequence shown here is derived from an EMBL/GenBank/DDBJ whole genome shotgun (WGS) entry which is preliminary data.</text>
</comment>
<protein>
    <submittedName>
        <fullName evidence="1">Uncharacterized protein</fullName>
    </submittedName>
</protein>
<dbReference type="EMBL" id="LAZR01037165">
    <property type="protein sequence ID" value="KKL22914.1"/>
    <property type="molecule type" value="Genomic_DNA"/>
</dbReference>